<dbReference type="AlphaFoldDB" id="A0A7L5BN83"/>
<dbReference type="EMBL" id="CP048635">
    <property type="protein sequence ID" value="QIB40370.1"/>
    <property type="molecule type" value="Genomic_DNA"/>
</dbReference>
<keyword evidence="3 6" id="KW-0227">DNA damage</keyword>
<evidence type="ECO:0000256" key="1">
    <source>
        <dbReference type="ARBA" id="ARBA00022722"/>
    </source>
</evidence>
<gene>
    <name evidence="7" type="primary">vsr</name>
    <name evidence="7" type="ORF">G3A56_21035</name>
</gene>
<dbReference type="Pfam" id="PF03852">
    <property type="entry name" value="Vsr"/>
    <property type="match status" value="1"/>
</dbReference>
<evidence type="ECO:0000313" key="7">
    <source>
        <dbReference type="EMBL" id="QIB40370.1"/>
    </source>
</evidence>
<evidence type="ECO:0000256" key="4">
    <source>
        <dbReference type="ARBA" id="ARBA00022801"/>
    </source>
</evidence>
<dbReference type="RefSeq" id="WP_082185302.1">
    <property type="nucleotide sequence ID" value="NZ_CP048635.1"/>
</dbReference>
<dbReference type="InterPro" id="IPR004603">
    <property type="entry name" value="DNA_mismatch_endonuc_vsr"/>
</dbReference>
<dbReference type="NCBIfam" id="TIGR00632">
    <property type="entry name" value="vsr"/>
    <property type="match status" value="1"/>
</dbReference>
<keyword evidence="4 6" id="KW-0378">Hydrolase</keyword>
<keyword evidence="1 6" id="KW-0540">Nuclease</keyword>
<comment type="function">
    <text evidence="6">May nick specific sequences that contain T:G mispairs resulting from m5C-deamination.</text>
</comment>
<evidence type="ECO:0000256" key="6">
    <source>
        <dbReference type="PIRNR" id="PIRNR018267"/>
    </source>
</evidence>
<dbReference type="CDD" id="cd00221">
    <property type="entry name" value="Vsr"/>
    <property type="match status" value="1"/>
</dbReference>
<keyword evidence="2 6" id="KW-0255">Endonuclease</keyword>
<reference evidence="7 8" key="1">
    <citation type="submission" date="2020-02" db="EMBL/GenBank/DDBJ databases">
        <title>Plant-Promoting Endophytic Bacterium Rhizobium oryzihabitans sp. nov., Isolated from the Root of Rice.</title>
        <authorList>
            <person name="zhao J."/>
            <person name="Zhang G."/>
        </authorList>
    </citation>
    <scope>NUCLEOTIDE SEQUENCE [LARGE SCALE GENOMIC DNA]</scope>
    <source>
        <strain evidence="7 8">M15</strain>
    </source>
</reference>
<dbReference type="Gene3D" id="3.40.960.10">
    <property type="entry name" value="VSR Endonuclease"/>
    <property type="match status" value="1"/>
</dbReference>
<dbReference type="KEGG" id="roy:G3A56_21035"/>
<dbReference type="PIRSF" id="PIRSF018267">
    <property type="entry name" value="VSR_endonuc"/>
    <property type="match status" value="1"/>
</dbReference>
<dbReference type="InterPro" id="IPR011335">
    <property type="entry name" value="Restrct_endonuc-II-like"/>
</dbReference>
<evidence type="ECO:0000256" key="3">
    <source>
        <dbReference type="ARBA" id="ARBA00022763"/>
    </source>
</evidence>
<dbReference type="GO" id="GO:0006298">
    <property type="term" value="P:mismatch repair"/>
    <property type="evidence" value="ECO:0007669"/>
    <property type="project" value="UniProtKB-UniRule"/>
</dbReference>
<protein>
    <recommendedName>
        <fullName evidence="6">Very short patch repair endonuclease</fullName>
        <ecNumber evidence="6">3.1.-.-</ecNumber>
    </recommendedName>
</protein>
<keyword evidence="8" id="KW-1185">Reference proteome</keyword>
<organism evidence="7 8">
    <name type="scientific">Rhizobium oryzihabitans</name>
    <dbReference type="NCBI Taxonomy" id="2267833"/>
    <lineage>
        <taxon>Bacteria</taxon>
        <taxon>Pseudomonadati</taxon>
        <taxon>Pseudomonadota</taxon>
        <taxon>Alphaproteobacteria</taxon>
        <taxon>Hyphomicrobiales</taxon>
        <taxon>Rhizobiaceae</taxon>
        <taxon>Rhizobium/Agrobacterium group</taxon>
        <taxon>Rhizobium</taxon>
    </lineage>
</organism>
<dbReference type="EC" id="3.1.-.-" evidence="6"/>
<sequence>MVDFLTPSERSKRMARIRSKDTKPEISLRKALHQLGLRYRLGGAGLPGRPDLVFPRHKTVVFLHGCFWHRHLGCKVASNPKTNPDFWNAKFERNIDRDRRVISELEALGWRVIVVWECQVSARSRLTPTALQLARQITCPTSTSLDLVPDRRV</sequence>
<dbReference type="SUPFAM" id="SSF52980">
    <property type="entry name" value="Restriction endonuclease-like"/>
    <property type="match status" value="1"/>
</dbReference>
<evidence type="ECO:0000256" key="5">
    <source>
        <dbReference type="ARBA" id="ARBA00023204"/>
    </source>
</evidence>
<evidence type="ECO:0000313" key="8">
    <source>
        <dbReference type="Proteomes" id="UP000464865"/>
    </source>
</evidence>
<accession>A0A7L5BN83</accession>
<proteinExistence type="inferred from homology"/>
<comment type="similarity">
    <text evidence="6">Belongs to the vsr family.</text>
</comment>
<dbReference type="REBASE" id="379531">
    <property type="entry name" value="V.Rsp1511ORF21050P"/>
</dbReference>
<evidence type="ECO:0000256" key="2">
    <source>
        <dbReference type="ARBA" id="ARBA00022759"/>
    </source>
</evidence>
<dbReference type="GO" id="GO:0016787">
    <property type="term" value="F:hydrolase activity"/>
    <property type="evidence" value="ECO:0007669"/>
    <property type="project" value="UniProtKB-KW"/>
</dbReference>
<keyword evidence="5 6" id="KW-0234">DNA repair</keyword>
<dbReference type="GO" id="GO:0004519">
    <property type="term" value="F:endonuclease activity"/>
    <property type="evidence" value="ECO:0007669"/>
    <property type="project" value="UniProtKB-KW"/>
</dbReference>
<name>A0A7L5BN83_9HYPH</name>
<dbReference type="Proteomes" id="UP000464865">
    <property type="component" value="Chromosome M15-12"/>
</dbReference>